<keyword evidence="1" id="KW-0812">Transmembrane</keyword>
<evidence type="ECO:0000313" key="3">
    <source>
        <dbReference type="Proteomes" id="UP001565283"/>
    </source>
</evidence>
<feature type="transmembrane region" description="Helical" evidence="1">
    <location>
        <begin position="257"/>
        <end position="277"/>
    </location>
</feature>
<name>A0ABV4D461_9LACT</name>
<dbReference type="RefSeq" id="WP_369948739.1">
    <property type="nucleotide sequence ID" value="NZ_JBCLSH010000040.1"/>
</dbReference>
<keyword evidence="3" id="KW-1185">Reference proteome</keyword>
<feature type="transmembrane region" description="Helical" evidence="1">
    <location>
        <begin position="316"/>
        <end position="335"/>
    </location>
</feature>
<feature type="transmembrane region" description="Helical" evidence="1">
    <location>
        <begin position="347"/>
        <end position="364"/>
    </location>
</feature>
<keyword evidence="1" id="KW-1133">Transmembrane helix</keyword>
<feature type="transmembrane region" description="Helical" evidence="1">
    <location>
        <begin position="289"/>
        <end position="309"/>
    </location>
</feature>
<dbReference type="EMBL" id="JBCLSH010000040">
    <property type="protein sequence ID" value="MEY8444326.1"/>
    <property type="molecule type" value="Genomic_DNA"/>
</dbReference>
<protein>
    <submittedName>
        <fullName evidence="2">DUF998 domain-containing protein</fullName>
    </submittedName>
</protein>
<feature type="transmembrane region" description="Helical" evidence="1">
    <location>
        <begin position="153"/>
        <end position="175"/>
    </location>
</feature>
<feature type="transmembrane region" description="Helical" evidence="1">
    <location>
        <begin position="78"/>
        <end position="102"/>
    </location>
</feature>
<proteinExistence type="predicted"/>
<comment type="caution">
    <text evidence="2">The sequence shown here is derived from an EMBL/GenBank/DDBJ whole genome shotgun (WGS) entry which is preliminary data.</text>
</comment>
<gene>
    <name evidence="2" type="ORF">AALA52_08795</name>
</gene>
<dbReference type="Proteomes" id="UP001565283">
    <property type="component" value="Unassembled WGS sequence"/>
</dbReference>
<organism evidence="2 3">
    <name type="scientific">Lactococcus ileimucosae</name>
    <dbReference type="NCBI Taxonomy" id="2941329"/>
    <lineage>
        <taxon>Bacteria</taxon>
        <taxon>Bacillati</taxon>
        <taxon>Bacillota</taxon>
        <taxon>Bacilli</taxon>
        <taxon>Lactobacillales</taxon>
        <taxon>Streptococcaceae</taxon>
        <taxon>Lactococcus</taxon>
    </lineage>
</organism>
<accession>A0ABV4D461</accession>
<sequence length="391" mass="44444">MKKIIEIPDDLMHKIVQKQYKISVEQDQIVLKNETEQVDIQNFSLHYVLVPSLLSLGISLMTFLLSGERQIAFTGGRYLSVAGMSMLCATIIGFITFIWVYAKQNISTKKRKLSRIRELGTIGLAYTLIIFAVQALIWHILGMTFVGVTLDPLTASFLSALFSAIVFYFLILFAVSVQISHLIVLLFVTFIGGIFLSMATNGQNGWWQYNFSFLGTGEAENQWQFNFTMIFSALMLLTITDYLFVEFQKSKFYNFKIKVVQAFYYVIALFIAGVGLFPAQSWTMVFHNASAYGIVLCIIILILLSKYLLPQLSKEFLSMSALVFIGLVASAVLFLKVHYLSLTVFEIIAFAISFSWLVMMINALQKMLHESSVYYIKILENEEIQIQKQGE</sequence>
<reference evidence="2 3" key="1">
    <citation type="submission" date="2024-03" db="EMBL/GenBank/DDBJ databases">
        <title>Mouse gut bacterial collection (mGBC) of GemPharmatech.</title>
        <authorList>
            <person name="He Y."/>
            <person name="Dong L."/>
            <person name="Wu D."/>
            <person name="Gao X."/>
            <person name="Lin Z."/>
        </authorList>
    </citation>
    <scope>NUCLEOTIDE SEQUENCE [LARGE SCALE GENOMIC DNA]</scope>
    <source>
        <strain evidence="2 3">61-15</strain>
    </source>
</reference>
<feature type="transmembrane region" description="Helical" evidence="1">
    <location>
        <begin position="123"/>
        <end position="141"/>
    </location>
</feature>
<feature type="transmembrane region" description="Helical" evidence="1">
    <location>
        <begin position="47"/>
        <end position="66"/>
    </location>
</feature>
<feature type="transmembrane region" description="Helical" evidence="1">
    <location>
        <begin position="223"/>
        <end position="245"/>
    </location>
</feature>
<keyword evidence="1" id="KW-0472">Membrane</keyword>
<evidence type="ECO:0000256" key="1">
    <source>
        <dbReference type="SAM" id="Phobius"/>
    </source>
</evidence>
<feature type="transmembrane region" description="Helical" evidence="1">
    <location>
        <begin position="182"/>
        <end position="203"/>
    </location>
</feature>
<evidence type="ECO:0000313" key="2">
    <source>
        <dbReference type="EMBL" id="MEY8444326.1"/>
    </source>
</evidence>